<dbReference type="Proteomes" id="UP001627154">
    <property type="component" value="Unassembled WGS sequence"/>
</dbReference>
<comment type="subcellular location">
    <subcellularLocation>
        <location evidence="1 3">Nucleus</location>
    </subcellularLocation>
</comment>
<comment type="caution">
    <text evidence="6">The sequence shown here is derived from an EMBL/GenBank/DDBJ whole genome shotgun (WGS) entry which is preliminary data.</text>
</comment>
<evidence type="ECO:0000313" key="6">
    <source>
        <dbReference type="EMBL" id="KAL3389327.1"/>
    </source>
</evidence>
<dbReference type="GO" id="GO:0005634">
    <property type="term" value="C:nucleus"/>
    <property type="evidence" value="ECO:0007669"/>
    <property type="project" value="UniProtKB-SubCell"/>
</dbReference>
<reference evidence="6 7" key="1">
    <citation type="journal article" date="2024" name="bioRxiv">
        <title>A reference genome for Trichogramma kaykai: A tiny desert-dwelling parasitoid wasp with competing sex-ratio distorters.</title>
        <authorList>
            <person name="Culotta J."/>
            <person name="Lindsey A.R."/>
        </authorList>
    </citation>
    <scope>NUCLEOTIDE SEQUENCE [LARGE SCALE GENOMIC DNA]</scope>
    <source>
        <strain evidence="6 7">KSX58</strain>
    </source>
</reference>
<dbReference type="Gene3D" id="1.20.930.10">
    <property type="entry name" value="Conserved domain common to transcription factors TFIIS, elongin A, CRSP70"/>
    <property type="match status" value="1"/>
</dbReference>
<dbReference type="InterPro" id="IPR051870">
    <property type="entry name" value="Elongin-A_domain"/>
</dbReference>
<feature type="domain" description="TFIIS N-terminal" evidence="5">
    <location>
        <begin position="5"/>
        <end position="78"/>
    </location>
</feature>
<evidence type="ECO:0000256" key="3">
    <source>
        <dbReference type="PROSITE-ProRule" id="PRU00649"/>
    </source>
</evidence>
<proteinExistence type="predicted"/>
<evidence type="ECO:0000256" key="1">
    <source>
        <dbReference type="ARBA" id="ARBA00004123"/>
    </source>
</evidence>
<dbReference type="InterPro" id="IPR035441">
    <property type="entry name" value="TFIIS/LEDGF_dom_sf"/>
</dbReference>
<dbReference type="PANTHER" id="PTHR15141">
    <property type="entry name" value="TRANSCRIPTION ELONGATION FACTOR B POLYPEPTIDE 3"/>
    <property type="match status" value="1"/>
</dbReference>
<evidence type="ECO:0000256" key="2">
    <source>
        <dbReference type="ARBA" id="ARBA00023242"/>
    </source>
</evidence>
<dbReference type="Pfam" id="PF08711">
    <property type="entry name" value="Med26"/>
    <property type="match status" value="1"/>
</dbReference>
<feature type="compositionally biased region" description="Basic residues" evidence="4">
    <location>
        <begin position="229"/>
        <end position="247"/>
    </location>
</feature>
<feature type="region of interest" description="Disordered" evidence="4">
    <location>
        <begin position="578"/>
        <end position="640"/>
    </location>
</feature>
<feature type="region of interest" description="Disordered" evidence="4">
    <location>
        <begin position="75"/>
        <end position="287"/>
    </location>
</feature>
<dbReference type="AlphaFoldDB" id="A0ABD2W8R9"/>
<dbReference type="PANTHER" id="PTHR15141:SF76">
    <property type="entry name" value="TRANSCRIPTION ELONGATION FACTOR B POLYPEPTIDE 3"/>
    <property type="match status" value="1"/>
</dbReference>
<dbReference type="SMART" id="SM00509">
    <property type="entry name" value="TFS2N"/>
    <property type="match status" value="1"/>
</dbReference>
<name>A0ABD2W8R9_9HYME</name>
<feature type="region of interest" description="Disordered" evidence="4">
    <location>
        <begin position="301"/>
        <end position="347"/>
    </location>
</feature>
<organism evidence="6 7">
    <name type="scientific">Trichogramma kaykai</name>
    <dbReference type="NCBI Taxonomy" id="54128"/>
    <lineage>
        <taxon>Eukaryota</taxon>
        <taxon>Metazoa</taxon>
        <taxon>Ecdysozoa</taxon>
        <taxon>Arthropoda</taxon>
        <taxon>Hexapoda</taxon>
        <taxon>Insecta</taxon>
        <taxon>Pterygota</taxon>
        <taxon>Neoptera</taxon>
        <taxon>Endopterygota</taxon>
        <taxon>Hymenoptera</taxon>
        <taxon>Apocrita</taxon>
        <taxon>Proctotrupomorpha</taxon>
        <taxon>Chalcidoidea</taxon>
        <taxon>Trichogrammatidae</taxon>
        <taxon>Trichogramma</taxon>
    </lineage>
</organism>
<feature type="compositionally biased region" description="Low complexity" evidence="4">
    <location>
        <begin position="80"/>
        <end position="94"/>
    </location>
</feature>
<dbReference type="InterPro" id="IPR017923">
    <property type="entry name" value="TFIIS_N"/>
</dbReference>
<dbReference type="InterPro" id="IPR010684">
    <property type="entry name" value="RNA_pol_II_trans_fac_SIII_A"/>
</dbReference>
<keyword evidence="7" id="KW-1185">Reference proteome</keyword>
<gene>
    <name evidence="6" type="ORF">TKK_015570</name>
</gene>
<evidence type="ECO:0000256" key="4">
    <source>
        <dbReference type="SAM" id="MobiDB-lite"/>
    </source>
</evidence>
<keyword evidence="2 3" id="KW-0539">Nucleus</keyword>
<feature type="compositionally biased region" description="Low complexity" evidence="4">
    <location>
        <begin position="578"/>
        <end position="602"/>
    </location>
</feature>
<dbReference type="Pfam" id="PF06881">
    <property type="entry name" value="Elongin_A"/>
    <property type="match status" value="1"/>
</dbReference>
<feature type="compositionally biased region" description="Basic and acidic residues" evidence="4">
    <location>
        <begin position="207"/>
        <end position="228"/>
    </location>
</feature>
<feature type="compositionally biased region" description="Basic and acidic residues" evidence="4">
    <location>
        <begin position="307"/>
        <end position="317"/>
    </location>
</feature>
<feature type="compositionally biased region" description="Low complexity" evidence="4">
    <location>
        <begin position="318"/>
        <end position="334"/>
    </location>
</feature>
<protein>
    <recommendedName>
        <fullName evidence="5">TFIIS N-terminal domain-containing protein</fullName>
    </recommendedName>
</protein>
<feature type="compositionally biased region" description="Basic and acidic residues" evidence="4">
    <location>
        <begin position="248"/>
        <end position="272"/>
    </location>
</feature>
<dbReference type="Gene3D" id="6.10.250.3180">
    <property type="match status" value="1"/>
</dbReference>
<dbReference type="SUPFAM" id="SSF47676">
    <property type="entry name" value="Conserved domain common to transcription factors TFIIS, elongin A, CRSP70"/>
    <property type="match status" value="1"/>
</dbReference>
<evidence type="ECO:0000313" key="7">
    <source>
        <dbReference type="Proteomes" id="UP001627154"/>
    </source>
</evidence>
<dbReference type="InterPro" id="IPR003617">
    <property type="entry name" value="TFIIS/CRSP70_N_sub"/>
</dbReference>
<dbReference type="GO" id="GO:0006366">
    <property type="term" value="P:transcription by RNA polymerase II"/>
    <property type="evidence" value="ECO:0007669"/>
    <property type="project" value="UniProtKB-ARBA"/>
</dbReference>
<dbReference type="PROSITE" id="PS51319">
    <property type="entry name" value="TFIIS_N"/>
    <property type="match status" value="1"/>
</dbReference>
<sequence>MSVEERILHYQKSIGESLNNSRRLLHCLRALDRLSITVTHLRETGIGRTVCSLRKLDDGVGDAVKDLVGKWKSMVANTQSSSSESDETSPASPDTNPSLKEDSMTDHKELKRKYSETHDSHKKSEPSNSNKVDELNSNKSKDEPDKKKIKIITNKYEESSESINNVPSKKSHKSSKSEHSSSSSSKHKKSKDHDKKSSKSSHSSSSKSKDKSSESLKSDKDKYKEDKGNKKHKEGKKSREHLHGKEHKSKEHENKEHKNKEHKNKEFDKEKIMVGNDEDGVDSTSGTSFADALGIMCMAPSSKKKKETLSKTIKTDSKYSSSSSSNLNKSVISKELSTSDQKDIPEQSEPLAAIEPRAVLDALNNEEITNAALPLPEISKNYRPLPTVSVAQRRQNEDELLAKVMYSRNQRTKVFSGNKSGYTNVSTLCEICIRTIVENIDALGYTGGVPFDIMKPILQRVTPEQLFTIEHHNPYLIQDTDELWAFHCNKDFKTKKKQEMESSRDMYMRCFEERENKLKTLTNSIKRAADASQPVRTTKLAYVDHIVKPPRNVIRAQSKFGTGNVSAKADLKYKLMSGTASTSSNNSSDSKSSSTRPPERIVVPPPPSGRRGGITNSSSMKKIKAPLMAKMLQSIKRSKR</sequence>
<dbReference type="EMBL" id="JBJJXI010000123">
    <property type="protein sequence ID" value="KAL3389327.1"/>
    <property type="molecule type" value="Genomic_DNA"/>
</dbReference>
<evidence type="ECO:0000259" key="5">
    <source>
        <dbReference type="PROSITE" id="PS51319"/>
    </source>
</evidence>
<feature type="compositionally biased region" description="Basic and acidic residues" evidence="4">
    <location>
        <begin position="99"/>
        <end position="146"/>
    </location>
</feature>
<accession>A0ABD2W8R9</accession>